<feature type="transmembrane region" description="Helical" evidence="9">
    <location>
        <begin position="815"/>
        <end position="836"/>
    </location>
</feature>
<keyword evidence="4 9" id="KW-0812">Transmembrane</keyword>
<evidence type="ECO:0000313" key="11">
    <source>
        <dbReference type="Proteomes" id="UP000026961"/>
    </source>
</evidence>
<dbReference type="InterPro" id="IPR004240">
    <property type="entry name" value="EMP70"/>
</dbReference>
<proteinExistence type="inferred from homology"/>
<feature type="transmembrane region" description="Helical" evidence="9">
    <location>
        <begin position="664"/>
        <end position="686"/>
    </location>
</feature>
<feature type="transmembrane region" description="Helical" evidence="9">
    <location>
        <begin position="319"/>
        <end position="345"/>
    </location>
</feature>
<evidence type="ECO:0000256" key="7">
    <source>
        <dbReference type="ARBA" id="ARBA00022989"/>
    </source>
</evidence>
<feature type="transmembrane region" description="Helical" evidence="9">
    <location>
        <begin position="351"/>
        <end position="378"/>
    </location>
</feature>
<evidence type="ECO:0000256" key="5">
    <source>
        <dbReference type="ARBA" id="ARBA00022729"/>
    </source>
</evidence>
<keyword evidence="11" id="KW-1185">Reference proteome</keyword>
<feature type="transmembrane region" description="Helical" evidence="9">
    <location>
        <begin position="967"/>
        <end position="1000"/>
    </location>
</feature>
<keyword evidence="5" id="KW-0732">Signal</keyword>
<feature type="transmembrane region" description="Helical" evidence="9">
    <location>
        <begin position="897"/>
        <end position="924"/>
    </location>
</feature>
<evidence type="ECO:0000256" key="2">
    <source>
        <dbReference type="ARBA" id="ARBA00004653"/>
    </source>
</evidence>
<accession>A0A0E0AYS7</accession>
<reference evidence="10" key="1">
    <citation type="submission" date="2015-04" db="UniProtKB">
        <authorList>
            <consortium name="EnsemblPlants"/>
        </authorList>
    </citation>
    <scope>IDENTIFICATION</scope>
</reference>
<dbReference type="GO" id="GO:0010008">
    <property type="term" value="C:endosome membrane"/>
    <property type="evidence" value="ECO:0007669"/>
    <property type="project" value="UniProtKB-SubCell"/>
</dbReference>
<dbReference type="Proteomes" id="UP000026961">
    <property type="component" value="Chromosome 8"/>
</dbReference>
<evidence type="ECO:0000256" key="8">
    <source>
        <dbReference type="ARBA" id="ARBA00023136"/>
    </source>
</evidence>
<dbReference type="Pfam" id="PF02990">
    <property type="entry name" value="EMP70"/>
    <property type="match status" value="3"/>
</dbReference>
<evidence type="ECO:0000256" key="9">
    <source>
        <dbReference type="SAM" id="Phobius"/>
    </source>
</evidence>
<comment type="subcellular location">
    <subcellularLocation>
        <location evidence="1">Endosome membrane</location>
        <topology evidence="1">Multi-pass membrane protein</topology>
    </subcellularLocation>
    <subcellularLocation>
        <location evidence="2">Golgi apparatus membrane</location>
        <topology evidence="2">Multi-pass membrane protein</topology>
    </subcellularLocation>
</comment>
<keyword evidence="8 9" id="KW-0472">Membrane</keyword>
<feature type="transmembrane region" description="Helical" evidence="9">
    <location>
        <begin position="390"/>
        <end position="409"/>
    </location>
</feature>
<dbReference type="PANTHER" id="PTHR10766">
    <property type="entry name" value="TRANSMEMBRANE 9 SUPERFAMILY PROTEIN"/>
    <property type="match status" value="1"/>
</dbReference>
<keyword evidence="7 9" id="KW-1133">Transmembrane helix</keyword>
<dbReference type="Gramene" id="OGLUM08G24680.1">
    <property type="protein sequence ID" value="OGLUM08G24680.1"/>
    <property type="gene ID" value="OGLUM08G24680"/>
</dbReference>
<dbReference type="GO" id="GO:0072657">
    <property type="term" value="P:protein localization to membrane"/>
    <property type="evidence" value="ECO:0007669"/>
    <property type="project" value="TreeGrafter"/>
</dbReference>
<evidence type="ECO:0000256" key="4">
    <source>
        <dbReference type="ARBA" id="ARBA00022692"/>
    </source>
</evidence>
<feature type="transmembrane region" description="Helical" evidence="9">
    <location>
        <begin position="744"/>
        <end position="764"/>
    </location>
</feature>
<comment type="similarity">
    <text evidence="3">Belongs to the nonaspanin (TM9SF) (TC 9.A.2) family.</text>
</comment>
<evidence type="ECO:0000256" key="3">
    <source>
        <dbReference type="ARBA" id="ARBA00005227"/>
    </source>
</evidence>
<feature type="transmembrane region" description="Helical" evidence="9">
    <location>
        <begin position="776"/>
        <end position="795"/>
    </location>
</feature>
<feature type="transmembrane region" description="Helical" evidence="9">
    <location>
        <begin position="96"/>
        <end position="120"/>
    </location>
</feature>
<dbReference type="PANTHER" id="PTHR10766:SF92">
    <property type="entry name" value="TRANSMEMBRANE 9 SUPERFAMILY MEMBER"/>
    <property type="match status" value="1"/>
</dbReference>
<feature type="transmembrane region" description="Helical" evidence="9">
    <location>
        <begin position="421"/>
        <end position="454"/>
    </location>
</feature>
<feature type="transmembrane region" description="Helical" evidence="9">
    <location>
        <begin position="267"/>
        <end position="290"/>
    </location>
</feature>
<dbReference type="eggNOG" id="KOG1278">
    <property type="taxonomic scope" value="Eukaryota"/>
</dbReference>
<reference evidence="10" key="2">
    <citation type="submission" date="2018-05" db="EMBL/GenBank/DDBJ databases">
        <title>OgluRS3 (Oryza glumaepatula Reference Sequence Version 3).</title>
        <authorList>
            <person name="Zhang J."/>
            <person name="Kudrna D."/>
            <person name="Lee S."/>
            <person name="Talag J."/>
            <person name="Welchert J."/>
            <person name="Wing R.A."/>
        </authorList>
    </citation>
    <scope>NUCLEOTIDE SEQUENCE [LARGE SCALE GENOMIC DNA]</scope>
</reference>
<feature type="transmembrane region" description="Helical" evidence="9">
    <location>
        <begin position="936"/>
        <end position="955"/>
    </location>
</feature>
<protein>
    <recommendedName>
        <fullName evidence="12">Transmembrane 9 superfamily member</fullName>
    </recommendedName>
</protein>
<feature type="transmembrane region" description="Helical" evidence="9">
    <location>
        <begin position="858"/>
        <end position="891"/>
    </location>
</feature>
<sequence>MVKLPYRILDNLPLVVPIARPDRDDVVFQGGYHVGVKGQYAGSKDEKYFIHNHLIFLVKYHKDENSDLSRIVGFEESDIKWASRWDTYLLMTDDQIHWFSIVNSLMIVLFLSGMVAMIMLRTLYRDISRYNQLETEEEAQEETGWKLVHGDVFRPPTNSDLLCVYVGTGVQFFGMLLVTMMFAVLGFLSPSNRGGLMTAMLLIWVLMGLFAGYASSRLYKMFKGSEWKSITLKTAFLFPGIAFGIFFVLNALIWGEKSSGAVPFSTMFALVLLWFGISVPLVFVGGYLGFKKPAIEAPVKTNKIPRQIPEQAGYMNPAFTILIGGILPFGAVFIELFFILTSIWLHQFYYIFGFLFLVFIILIITCAEIAIVLCYFQLCSEDYMWWWRSYLTSGSSAIYLFLYAGFYFFTKLQITKLVSGILYFGYMLLASFSFFVLTGTIGFCACLCQSVIAVHPGVNGQPRYRGQRKPMQKAVSSVAVAVAAVRRPTRRCHLPALPGDEVLVKVNELMSIETQITYSYYSLPFCRPDNLTESAPTLWQLLHGDRQQRSPYQFEMRVPKKCQIVCRVLVGEKEAKELMEKMEDEYRVNIVKHQYEAQWNGANSRLSTCDANANRFILSSDSPPEIEVGEEIIFTYDVNFEESDIKWASRWDAYLSMTDDQARWFSIVNSPVTLIGLSVAMAMTMLRSLHRDIFRYSQLETQNEAQVETGWKLVHGDVFRPPSNPVLLCAYAGSGVQLFGLRNVVLLTWVLMGMLAGYTSSRLYKMFKSGSEWKHITMATAIQFPGFAFVIFAILNTLLQDENSSATVPPTTMCALVLLWSGITPPLVFLGGYLGYKRPAIEPPVEINKTPRKIPKQAWYISPVFSILIGSIFPFTIVFIELFFGLIFIWYHQFYRGFGFLLITLVLLLVACAEISVAFCYYQLRSGNYKWWWRSFLTPGCSAVYLFLYATFFFFAKLSIVKPVSVMFYFGYMLVVSYAFFLLTGTIGFFSCFFFTRFIYSEGIWMNLRLEFWSWN</sequence>
<feature type="transmembrane region" description="Helical" evidence="9">
    <location>
        <begin position="162"/>
        <end position="188"/>
    </location>
</feature>
<dbReference type="AlphaFoldDB" id="A0A0E0AYS7"/>
<feature type="transmembrane region" description="Helical" evidence="9">
    <location>
        <begin position="194"/>
        <end position="214"/>
    </location>
</feature>
<keyword evidence="6" id="KW-0967">Endosome</keyword>
<dbReference type="GO" id="GO:0000139">
    <property type="term" value="C:Golgi membrane"/>
    <property type="evidence" value="ECO:0007669"/>
    <property type="project" value="UniProtKB-SubCell"/>
</dbReference>
<evidence type="ECO:0000313" key="10">
    <source>
        <dbReference type="EnsemblPlants" id="OGLUM08G24680.1"/>
    </source>
</evidence>
<organism evidence="10">
    <name type="scientific">Oryza glumipatula</name>
    <dbReference type="NCBI Taxonomy" id="40148"/>
    <lineage>
        <taxon>Eukaryota</taxon>
        <taxon>Viridiplantae</taxon>
        <taxon>Streptophyta</taxon>
        <taxon>Embryophyta</taxon>
        <taxon>Tracheophyta</taxon>
        <taxon>Spermatophyta</taxon>
        <taxon>Magnoliopsida</taxon>
        <taxon>Liliopsida</taxon>
        <taxon>Poales</taxon>
        <taxon>Poaceae</taxon>
        <taxon>BOP clade</taxon>
        <taxon>Oryzoideae</taxon>
        <taxon>Oryzeae</taxon>
        <taxon>Oryzinae</taxon>
        <taxon>Oryza</taxon>
    </lineage>
</organism>
<dbReference type="HOGENOM" id="CLU_007323_0_0_1"/>
<evidence type="ECO:0000256" key="6">
    <source>
        <dbReference type="ARBA" id="ARBA00022753"/>
    </source>
</evidence>
<name>A0A0E0AYS7_9ORYZ</name>
<evidence type="ECO:0000256" key="1">
    <source>
        <dbReference type="ARBA" id="ARBA00004337"/>
    </source>
</evidence>
<dbReference type="EnsemblPlants" id="OGLUM08G24680.1">
    <property type="protein sequence ID" value="OGLUM08G24680.1"/>
    <property type="gene ID" value="OGLUM08G24680"/>
</dbReference>
<evidence type="ECO:0008006" key="12">
    <source>
        <dbReference type="Google" id="ProtNLM"/>
    </source>
</evidence>
<feature type="transmembrane region" description="Helical" evidence="9">
    <location>
        <begin position="235"/>
        <end position="255"/>
    </location>
</feature>